<feature type="region of interest" description="Disordered" evidence="1">
    <location>
        <begin position="157"/>
        <end position="177"/>
    </location>
</feature>
<feature type="region of interest" description="Disordered" evidence="1">
    <location>
        <begin position="198"/>
        <end position="262"/>
    </location>
</feature>
<keyword evidence="5" id="KW-1185">Reference proteome</keyword>
<feature type="compositionally biased region" description="Low complexity" evidence="1">
    <location>
        <begin position="241"/>
        <end position="262"/>
    </location>
</feature>
<dbReference type="OrthoDB" id="421226at2759"/>
<dbReference type="SUPFAM" id="SSF52047">
    <property type="entry name" value="RNI-like"/>
    <property type="match status" value="1"/>
</dbReference>
<sequence length="596" mass="65292">MTGQHKDRYVDSSSSSSSSRTEDNHGVVNAITSSPIIPTTDESILTASSNISLTTMLTVPVTKNNLVLHPPQHYYNPHHHHHHQRQGSMYDPTKDLMNALPPEILDHVLLSLDRSTLLQCSVLSRRWSRRVMPHLWYRPWMMYYISWMMLVQTVSGARSGGSGGNGQEQQQQQQRHGGLMRIMGSNPQSVVVGLGLTRQEEQGKQQDDEDKDEREDHAGREGGRGGIMAKASPNSREQRDATTTTKTTTATTAPSPSPSTISPSLAPFTYGALIKILDFSNLHYILSDTFLSHLLPHTPSLQQLIIDSPKQFSDDSLFTLAEHCCNLVRLELLGCVRVSDKGMEAVFERCWKLGTVVLSNVVGGGNGGVGNSSKASSSDHSLTLTHKTLDHLAVTSSPFSSKDSTTNVRKLHTLNLANGLRFPTSGEIDFDSSQSLTNLLRSYSTTLVSLNLSFCGPAVTDTLLLQFSSSASHRSSLPLQHLNIAFCFEATDTGLVSLSKACPDLQDLDITGLTQVSDKSILAIGQRCMKFRQLVMVDERHRSNPGGSVGGGGGGGQWSSQGPLITDEVLNRFPWGVRVVQRRDELLGQRKSPRIF</sequence>
<dbReference type="Proteomes" id="UP000078512">
    <property type="component" value="Unassembled WGS sequence"/>
</dbReference>
<dbReference type="AlphaFoldDB" id="A0A197JBY3"/>
<dbReference type="InterPro" id="IPR001810">
    <property type="entry name" value="F-box_dom"/>
</dbReference>
<name>A0A197JBY3_9FUNG</name>
<organism evidence="3 5">
    <name type="scientific">Linnemannia elongata AG-77</name>
    <dbReference type="NCBI Taxonomy" id="1314771"/>
    <lineage>
        <taxon>Eukaryota</taxon>
        <taxon>Fungi</taxon>
        <taxon>Fungi incertae sedis</taxon>
        <taxon>Mucoromycota</taxon>
        <taxon>Mortierellomycotina</taxon>
        <taxon>Mortierellomycetes</taxon>
        <taxon>Mortierellales</taxon>
        <taxon>Mortierellaceae</taxon>
        <taxon>Linnemannia</taxon>
    </lineage>
</organism>
<feature type="compositionally biased region" description="Basic and acidic residues" evidence="1">
    <location>
        <begin position="1"/>
        <end position="10"/>
    </location>
</feature>
<dbReference type="InterPro" id="IPR032675">
    <property type="entry name" value="LRR_dom_sf"/>
</dbReference>
<dbReference type="PROSITE" id="PS50181">
    <property type="entry name" value="FBOX"/>
    <property type="match status" value="1"/>
</dbReference>
<dbReference type="STRING" id="1314771.A0A197JBY3"/>
<evidence type="ECO:0000313" key="5">
    <source>
        <dbReference type="Proteomes" id="UP000078512"/>
    </source>
</evidence>
<dbReference type="EMBL" id="KV442350">
    <property type="protein sequence ID" value="OAQ21979.1"/>
    <property type="molecule type" value="Genomic_DNA"/>
</dbReference>
<dbReference type="EMBL" id="KV442013">
    <property type="protein sequence ID" value="OAQ35718.1"/>
    <property type="molecule type" value="Genomic_DNA"/>
</dbReference>
<evidence type="ECO:0000259" key="2">
    <source>
        <dbReference type="PROSITE" id="PS50181"/>
    </source>
</evidence>
<dbReference type="InterPro" id="IPR036047">
    <property type="entry name" value="F-box-like_dom_sf"/>
</dbReference>
<gene>
    <name evidence="3" type="ORF">K457DRAFT_1882894</name>
    <name evidence="4" type="ORF">K457DRAFT_26546</name>
</gene>
<protein>
    <submittedName>
        <fullName evidence="3">RNI-like protein</fullName>
    </submittedName>
</protein>
<dbReference type="SMART" id="SM00367">
    <property type="entry name" value="LRR_CC"/>
    <property type="match status" value="5"/>
</dbReference>
<feature type="compositionally biased region" description="Low complexity" evidence="1">
    <location>
        <begin position="167"/>
        <end position="177"/>
    </location>
</feature>
<accession>A0A197JBY3</accession>
<evidence type="ECO:0000313" key="4">
    <source>
        <dbReference type="EMBL" id="OAQ35718.1"/>
    </source>
</evidence>
<dbReference type="InterPro" id="IPR006553">
    <property type="entry name" value="Leu-rich_rpt_Cys-con_subtyp"/>
</dbReference>
<proteinExistence type="predicted"/>
<dbReference type="Gene3D" id="1.20.1280.50">
    <property type="match status" value="1"/>
</dbReference>
<dbReference type="PANTHER" id="PTHR13318:SF247">
    <property type="entry name" value="GH16156P"/>
    <property type="match status" value="1"/>
</dbReference>
<dbReference type="GO" id="GO:0019005">
    <property type="term" value="C:SCF ubiquitin ligase complex"/>
    <property type="evidence" value="ECO:0007669"/>
    <property type="project" value="TreeGrafter"/>
</dbReference>
<dbReference type="GO" id="GO:0031146">
    <property type="term" value="P:SCF-dependent proteasomal ubiquitin-dependent protein catabolic process"/>
    <property type="evidence" value="ECO:0007669"/>
    <property type="project" value="TreeGrafter"/>
</dbReference>
<feature type="domain" description="F-box" evidence="2">
    <location>
        <begin position="94"/>
        <end position="143"/>
    </location>
</feature>
<evidence type="ECO:0000256" key="1">
    <source>
        <dbReference type="SAM" id="MobiDB-lite"/>
    </source>
</evidence>
<dbReference type="Pfam" id="PF12937">
    <property type="entry name" value="F-box-like"/>
    <property type="match status" value="1"/>
</dbReference>
<feature type="region of interest" description="Disordered" evidence="1">
    <location>
        <begin position="1"/>
        <end position="29"/>
    </location>
</feature>
<reference evidence="3 5" key="1">
    <citation type="submission" date="2016-05" db="EMBL/GenBank/DDBJ databases">
        <title>Genome sequencing reveals origins of a unique bacterial endosymbiosis in the earliest lineages of terrestrial Fungi.</title>
        <authorList>
            <consortium name="DOE Joint Genome Institute"/>
            <person name="Uehling J."/>
            <person name="Gryganskyi A."/>
            <person name="Hameed K."/>
            <person name="Tschaplinski T."/>
            <person name="Misztal P."/>
            <person name="Wu S."/>
            <person name="Desiro A."/>
            <person name="Vande Pol N."/>
            <person name="Du Z.-Y."/>
            <person name="Zienkiewicz A."/>
            <person name="Zienkiewicz K."/>
            <person name="Morin E."/>
            <person name="Tisserant E."/>
            <person name="Splivallo R."/>
            <person name="Hainaut M."/>
            <person name="Henrissat B."/>
            <person name="Ohm R."/>
            <person name="Kuo A."/>
            <person name="Yan J."/>
            <person name="Lipzen A."/>
            <person name="Nolan M."/>
            <person name="Labutti K."/>
            <person name="Barry K."/>
            <person name="Goldstein A."/>
            <person name="Labbe J."/>
            <person name="Schadt C."/>
            <person name="Tuskan G."/>
            <person name="Grigoriev I."/>
            <person name="Martin F."/>
            <person name="Vilgalys R."/>
            <person name="Bonito G."/>
        </authorList>
    </citation>
    <scope>NUCLEOTIDE SEQUENCE [LARGE SCALE GENOMIC DNA]</scope>
    <source>
        <strain evidence="3 5">AG-77</strain>
    </source>
</reference>
<dbReference type="SUPFAM" id="SSF81383">
    <property type="entry name" value="F-box domain"/>
    <property type="match status" value="1"/>
</dbReference>
<evidence type="ECO:0000313" key="3">
    <source>
        <dbReference type="EMBL" id="OAQ21979.1"/>
    </source>
</evidence>
<feature type="compositionally biased region" description="Basic and acidic residues" evidence="1">
    <location>
        <begin position="214"/>
        <end position="223"/>
    </location>
</feature>
<dbReference type="Gene3D" id="3.80.10.10">
    <property type="entry name" value="Ribonuclease Inhibitor"/>
    <property type="match status" value="1"/>
</dbReference>
<dbReference type="PANTHER" id="PTHR13318">
    <property type="entry name" value="PARTNER OF PAIRED, ISOFORM B-RELATED"/>
    <property type="match status" value="1"/>
</dbReference>